<dbReference type="Pfam" id="PF20684">
    <property type="entry name" value="Fung_rhodopsin"/>
    <property type="match status" value="1"/>
</dbReference>
<accession>A0ABR1RG55</accession>
<evidence type="ECO:0000259" key="2">
    <source>
        <dbReference type="Pfam" id="PF20684"/>
    </source>
</evidence>
<protein>
    <submittedName>
        <fullName evidence="3">Integral membrane protein</fullName>
    </submittedName>
</protein>
<keyword evidence="1" id="KW-0812">Transmembrane</keyword>
<organism evidence="3 4">
    <name type="scientific">Apiospora marii</name>
    <dbReference type="NCBI Taxonomy" id="335849"/>
    <lineage>
        <taxon>Eukaryota</taxon>
        <taxon>Fungi</taxon>
        <taxon>Dikarya</taxon>
        <taxon>Ascomycota</taxon>
        <taxon>Pezizomycotina</taxon>
        <taxon>Sordariomycetes</taxon>
        <taxon>Xylariomycetidae</taxon>
        <taxon>Amphisphaeriales</taxon>
        <taxon>Apiosporaceae</taxon>
        <taxon>Apiospora</taxon>
    </lineage>
</organism>
<reference evidence="3 4" key="1">
    <citation type="submission" date="2023-01" db="EMBL/GenBank/DDBJ databases">
        <title>Analysis of 21 Apiospora genomes using comparative genomics revels a genus with tremendous synthesis potential of carbohydrate active enzymes and secondary metabolites.</title>
        <authorList>
            <person name="Sorensen T."/>
        </authorList>
    </citation>
    <scope>NUCLEOTIDE SEQUENCE [LARGE SCALE GENOMIC DNA]</scope>
    <source>
        <strain evidence="3 4">CBS 20057</strain>
    </source>
</reference>
<proteinExistence type="predicted"/>
<feature type="transmembrane region" description="Helical" evidence="1">
    <location>
        <begin position="29"/>
        <end position="48"/>
    </location>
</feature>
<evidence type="ECO:0000313" key="4">
    <source>
        <dbReference type="Proteomes" id="UP001396898"/>
    </source>
</evidence>
<gene>
    <name evidence="3" type="ORF">PG991_009640</name>
</gene>
<name>A0ABR1RG55_9PEZI</name>
<keyword evidence="1" id="KW-0472">Membrane</keyword>
<keyword evidence="1" id="KW-1133">Transmembrane helix</keyword>
<dbReference type="InterPro" id="IPR049326">
    <property type="entry name" value="Rhodopsin_dom_fungi"/>
</dbReference>
<comment type="caution">
    <text evidence="3">The sequence shown here is derived from an EMBL/GenBank/DDBJ whole genome shotgun (WGS) entry which is preliminary data.</text>
</comment>
<feature type="transmembrane region" description="Helical" evidence="1">
    <location>
        <begin position="60"/>
        <end position="80"/>
    </location>
</feature>
<evidence type="ECO:0000313" key="3">
    <source>
        <dbReference type="EMBL" id="KAK8012265.1"/>
    </source>
</evidence>
<evidence type="ECO:0000256" key="1">
    <source>
        <dbReference type="SAM" id="Phobius"/>
    </source>
</evidence>
<keyword evidence="4" id="KW-1185">Reference proteome</keyword>
<dbReference type="Proteomes" id="UP001396898">
    <property type="component" value="Unassembled WGS sequence"/>
</dbReference>
<feature type="domain" description="Rhodopsin" evidence="2">
    <location>
        <begin position="44"/>
        <end position="106"/>
    </location>
</feature>
<sequence>MKFPPPEVIATWPLPDYEHPRGHGPAGEITVYVLTAIVTVMVAIRMYTRVRIARGFGMDDGFILAAYIFATGFTGISILAEQTVGWGAHIYDVKTSKFKSGLQIVYVLPSPVLSKRCK</sequence>
<dbReference type="EMBL" id="JAQQWI010000015">
    <property type="protein sequence ID" value="KAK8012265.1"/>
    <property type="molecule type" value="Genomic_DNA"/>
</dbReference>